<dbReference type="PANTHER" id="PTHR47158">
    <property type="entry name" value="OS08G0239000 PROTEIN"/>
    <property type="match status" value="1"/>
</dbReference>
<proteinExistence type="predicted"/>
<dbReference type="AlphaFoldDB" id="A0ABD3HK45"/>
<dbReference type="Proteomes" id="UP001633002">
    <property type="component" value="Unassembled WGS sequence"/>
</dbReference>
<accession>A0ABD3HK45</accession>
<dbReference type="EMBL" id="JBJQOH010000004">
    <property type="protein sequence ID" value="KAL3690549.1"/>
    <property type="molecule type" value="Genomic_DNA"/>
</dbReference>
<dbReference type="Pfam" id="PF05347">
    <property type="entry name" value="Complex1_LYR"/>
    <property type="match status" value="1"/>
</dbReference>
<dbReference type="CDD" id="cd20264">
    <property type="entry name" value="Complex1_LYR_LYRM4"/>
    <property type="match status" value="1"/>
</dbReference>
<evidence type="ECO:0000313" key="2">
    <source>
        <dbReference type="EMBL" id="KAL3690549.1"/>
    </source>
</evidence>
<protein>
    <recommendedName>
        <fullName evidence="1">Complex 1 LYR protein domain-containing protein</fullName>
    </recommendedName>
</protein>
<comment type="caution">
    <text evidence="2">The sequence shown here is derived from an EMBL/GenBank/DDBJ whole genome shotgun (WGS) entry which is preliminary data.</text>
</comment>
<evidence type="ECO:0000313" key="3">
    <source>
        <dbReference type="Proteomes" id="UP001633002"/>
    </source>
</evidence>
<reference evidence="2 3" key="1">
    <citation type="submission" date="2024-09" db="EMBL/GenBank/DDBJ databases">
        <title>Chromosome-scale assembly of Riccia sorocarpa.</title>
        <authorList>
            <person name="Paukszto L."/>
        </authorList>
    </citation>
    <scope>NUCLEOTIDE SEQUENCE [LARGE SCALE GENOMIC DNA]</scope>
    <source>
        <strain evidence="2">LP-2024</strain>
        <tissue evidence="2">Aerial parts of the thallus</tissue>
    </source>
</reference>
<dbReference type="InterPro" id="IPR008011">
    <property type="entry name" value="Complex1_LYR_dom"/>
</dbReference>
<name>A0ABD3HK45_9MARC</name>
<feature type="domain" description="Complex 1 LYR protein" evidence="1">
    <location>
        <begin position="10"/>
        <end position="67"/>
    </location>
</feature>
<sequence length="113" mass="12711">MATAGPSPAEAKALFKAFLREARKFPNYNIREYVKRRAKEGFRECQSITDPSAAAAAFADGKQQLEVAKRQSIVYISLCSPSEKYYVFEDCGAHIMIFPTLTDNSDVEPKRRV</sequence>
<evidence type="ECO:0000259" key="1">
    <source>
        <dbReference type="Pfam" id="PF05347"/>
    </source>
</evidence>
<organism evidence="2 3">
    <name type="scientific">Riccia sorocarpa</name>
    <dbReference type="NCBI Taxonomy" id="122646"/>
    <lineage>
        <taxon>Eukaryota</taxon>
        <taxon>Viridiplantae</taxon>
        <taxon>Streptophyta</taxon>
        <taxon>Embryophyta</taxon>
        <taxon>Marchantiophyta</taxon>
        <taxon>Marchantiopsida</taxon>
        <taxon>Marchantiidae</taxon>
        <taxon>Marchantiales</taxon>
        <taxon>Ricciaceae</taxon>
        <taxon>Riccia</taxon>
    </lineage>
</organism>
<keyword evidence="3" id="KW-1185">Reference proteome</keyword>
<dbReference type="PANTHER" id="PTHR47158:SF1">
    <property type="entry name" value="OS08G0239000 PROTEIN"/>
    <property type="match status" value="1"/>
</dbReference>
<dbReference type="InterPro" id="IPR045297">
    <property type="entry name" value="Complex1_LYR_LYRM4"/>
</dbReference>
<gene>
    <name evidence="2" type="ORF">R1sor_016858</name>
</gene>